<gene>
    <name evidence="2" type="ORF">A3843_10810</name>
</gene>
<accession>A0A1U7JHA3</accession>
<protein>
    <recommendedName>
        <fullName evidence="4">DUF4164 domain-containing protein</fullName>
    </recommendedName>
</protein>
<name>A0A1U7JHA3_9HYPH</name>
<dbReference type="Gene3D" id="6.10.250.1080">
    <property type="match status" value="1"/>
</dbReference>
<keyword evidence="3" id="KW-1185">Reference proteome</keyword>
<dbReference type="Proteomes" id="UP000185783">
    <property type="component" value="Unassembled WGS sequence"/>
</dbReference>
<evidence type="ECO:0008006" key="4">
    <source>
        <dbReference type="Google" id="ProtNLM"/>
    </source>
</evidence>
<reference evidence="2 3" key="1">
    <citation type="submission" date="2016-03" db="EMBL/GenBank/DDBJ databases">
        <title>Genome sequence of Nesiotobacter sp. nov., a moderately halophilic alphaproteobacterium isolated from the Yellow Sea, China.</title>
        <authorList>
            <person name="Zhang G."/>
            <person name="Zhang R."/>
        </authorList>
    </citation>
    <scope>NUCLEOTIDE SEQUENCE [LARGE SCALE GENOMIC DNA]</scope>
    <source>
        <strain evidence="2 3">WB1-6</strain>
    </source>
</reference>
<keyword evidence="1" id="KW-0175">Coiled coil</keyword>
<proteinExistence type="predicted"/>
<dbReference type="RefSeq" id="WP_036488969.1">
    <property type="nucleotide sequence ID" value="NZ_LVVZ01000015.1"/>
</dbReference>
<dbReference type="STRING" id="197461.A3843_10810"/>
<evidence type="ECO:0000256" key="1">
    <source>
        <dbReference type="SAM" id="Coils"/>
    </source>
</evidence>
<dbReference type="EMBL" id="LVVZ01000015">
    <property type="protein sequence ID" value="OKL44062.1"/>
    <property type="molecule type" value="Genomic_DNA"/>
</dbReference>
<dbReference type="Pfam" id="PF13747">
    <property type="entry name" value="DUF4164"/>
    <property type="match status" value="1"/>
</dbReference>
<organism evidence="2 3">
    <name type="scientific">Pseudovibrio exalbescens</name>
    <dbReference type="NCBI Taxonomy" id="197461"/>
    <lineage>
        <taxon>Bacteria</taxon>
        <taxon>Pseudomonadati</taxon>
        <taxon>Pseudomonadota</taxon>
        <taxon>Alphaproteobacteria</taxon>
        <taxon>Hyphomicrobiales</taxon>
        <taxon>Stappiaceae</taxon>
        <taxon>Pseudovibrio</taxon>
    </lineage>
</organism>
<sequence length="93" mass="10258">MENGQDLDKAFDRLTAAISKLEAAAGRRLSHDKSVETLEDDLQRLAEDRSQLAATLDEAEAKAERLEAVNREVSRRLVSAMETIRAVLVKHGG</sequence>
<comment type="caution">
    <text evidence="2">The sequence shown here is derived from an EMBL/GenBank/DDBJ whole genome shotgun (WGS) entry which is preliminary data.</text>
</comment>
<feature type="coiled-coil region" evidence="1">
    <location>
        <begin position="35"/>
        <end position="83"/>
    </location>
</feature>
<dbReference type="AlphaFoldDB" id="A0A1U7JHA3"/>
<evidence type="ECO:0000313" key="2">
    <source>
        <dbReference type="EMBL" id="OKL44062.1"/>
    </source>
</evidence>
<evidence type="ECO:0000313" key="3">
    <source>
        <dbReference type="Proteomes" id="UP000185783"/>
    </source>
</evidence>
<dbReference type="InterPro" id="IPR025310">
    <property type="entry name" value="DUF4164"/>
</dbReference>